<dbReference type="SUPFAM" id="SSF56281">
    <property type="entry name" value="Metallo-hydrolase/oxidoreductase"/>
    <property type="match status" value="1"/>
</dbReference>
<accession>A0A0D0IA00</accession>
<dbReference type="InterPro" id="IPR044528">
    <property type="entry name" value="POD-like_MBL-fold"/>
</dbReference>
<dbReference type="PROSITE" id="PS51257">
    <property type="entry name" value="PROKAR_LIPOPROTEIN"/>
    <property type="match status" value="1"/>
</dbReference>
<dbReference type="Proteomes" id="UP000032068">
    <property type="component" value="Unassembled WGS sequence"/>
</dbReference>
<dbReference type="GO" id="GO:0046872">
    <property type="term" value="F:metal ion binding"/>
    <property type="evidence" value="ECO:0007669"/>
    <property type="project" value="UniProtKB-KW"/>
</dbReference>
<dbReference type="InterPro" id="IPR036866">
    <property type="entry name" value="RibonucZ/Hydroxyglut_hydro"/>
</dbReference>
<comment type="caution">
    <text evidence="3">The sequence shown here is derived from an EMBL/GenBank/DDBJ whole genome shotgun (WGS) entry which is preliminary data.</text>
</comment>
<keyword evidence="1" id="KW-0479">Metal-binding</keyword>
<evidence type="ECO:0000256" key="1">
    <source>
        <dbReference type="ARBA" id="ARBA00022723"/>
    </source>
</evidence>
<dbReference type="OrthoDB" id="9784009at2"/>
<dbReference type="PANTHER" id="PTHR43084">
    <property type="entry name" value="PERSULFIDE DIOXYGENASE ETHE1"/>
    <property type="match status" value="1"/>
</dbReference>
<dbReference type="GO" id="GO:0006749">
    <property type="term" value="P:glutathione metabolic process"/>
    <property type="evidence" value="ECO:0007669"/>
    <property type="project" value="InterPro"/>
</dbReference>
<dbReference type="InterPro" id="IPR051682">
    <property type="entry name" value="Mito_Persulfide_Diox"/>
</dbReference>
<evidence type="ECO:0000313" key="4">
    <source>
        <dbReference type="Proteomes" id="UP000032068"/>
    </source>
</evidence>
<evidence type="ECO:0000313" key="3">
    <source>
        <dbReference type="EMBL" id="KIP89687.1"/>
    </source>
</evidence>
<dbReference type="PANTHER" id="PTHR43084:SF1">
    <property type="entry name" value="PERSULFIDE DIOXYGENASE ETHE1, MITOCHONDRIAL"/>
    <property type="match status" value="1"/>
</dbReference>
<name>A0A0D0IA00_9PSED</name>
<dbReference type="GO" id="GO:0050313">
    <property type="term" value="F:sulfur dioxygenase activity"/>
    <property type="evidence" value="ECO:0007669"/>
    <property type="project" value="InterPro"/>
</dbReference>
<dbReference type="EMBL" id="JXQW01000108">
    <property type="protein sequence ID" value="KIP89687.1"/>
    <property type="molecule type" value="Genomic_DNA"/>
</dbReference>
<feature type="domain" description="Metallo-beta-lactamase" evidence="2">
    <location>
        <begin position="20"/>
        <end position="211"/>
    </location>
</feature>
<evidence type="ECO:0000259" key="2">
    <source>
        <dbReference type="SMART" id="SM00849"/>
    </source>
</evidence>
<reference evidence="3 4" key="1">
    <citation type="submission" date="2014-12" db="EMBL/GenBank/DDBJ databases">
        <title>16Stimator: statistical estimation of ribosomal gene copy numbers from draft genome assemblies.</title>
        <authorList>
            <person name="Perisin M.A."/>
            <person name="Vetter M."/>
            <person name="Gilbert J.A."/>
            <person name="Bergelson J."/>
        </authorList>
    </citation>
    <scope>NUCLEOTIDE SEQUENCE [LARGE SCALE GENOMIC DNA]</scope>
    <source>
        <strain evidence="3 4">MEJ086</strain>
    </source>
</reference>
<protein>
    <submittedName>
        <fullName evidence="3">Beta-lactamase</fullName>
    </submittedName>
</protein>
<dbReference type="Pfam" id="PF00753">
    <property type="entry name" value="Lactamase_B"/>
    <property type="match status" value="1"/>
</dbReference>
<gene>
    <name evidence="3" type="ORF">RU08_23835</name>
</gene>
<dbReference type="Gene3D" id="3.60.15.10">
    <property type="entry name" value="Ribonuclease Z/Hydroxyacylglutathione hydrolase-like"/>
    <property type="match status" value="1"/>
</dbReference>
<organism evidence="3 4">
    <name type="scientific">Pseudomonas fulva</name>
    <dbReference type="NCBI Taxonomy" id="47880"/>
    <lineage>
        <taxon>Bacteria</taxon>
        <taxon>Pseudomonadati</taxon>
        <taxon>Pseudomonadota</taxon>
        <taxon>Gammaproteobacteria</taxon>
        <taxon>Pseudomonadales</taxon>
        <taxon>Pseudomonadaceae</taxon>
        <taxon>Pseudomonas</taxon>
    </lineage>
</organism>
<dbReference type="InterPro" id="IPR001279">
    <property type="entry name" value="Metallo-B-lactamas"/>
</dbReference>
<dbReference type="AlphaFoldDB" id="A0A0D0IA00"/>
<sequence>MSTLGERALQVESVFDAQTSTFSHLVHAGAGSACAVIDPVLGYDLESGRLDSAPADALLRALEARHLEVQWILETHIHADHLTAAAYLRERSGGRVAAGPGIGEVQRTFQARFQLPEDYCQASGQFDHLLAPDEDFAIGALSARALHVPGHTPADTAFLVEERHVFVGDTLFQPDIGTARCDFPGGSAAQLYRSIRHLLELPGDTRLFMCHDYPQDRAPRAWCSVQEQRLHNQHMHQGVSAAQFIEWREERDAGLEPPRLLIPALLWNLRAGVLPDGDVAGVRFRWAAN</sequence>
<dbReference type="RefSeq" id="WP_042556369.1">
    <property type="nucleotide sequence ID" value="NZ_JXQW01000108.1"/>
</dbReference>
<dbReference type="CDD" id="cd07724">
    <property type="entry name" value="POD-like_MBL-fold"/>
    <property type="match status" value="1"/>
</dbReference>
<dbReference type="SMART" id="SM00849">
    <property type="entry name" value="Lactamase_B"/>
    <property type="match status" value="1"/>
</dbReference>
<proteinExistence type="predicted"/>
<dbReference type="GO" id="GO:0070813">
    <property type="term" value="P:hydrogen sulfide metabolic process"/>
    <property type="evidence" value="ECO:0007669"/>
    <property type="project" value="TreeGrafter"/>
</dbReference>